<dbReference type="PANTHER" id="PTHR43201:SF5">
    <property type="entry name" value="MEDIUM-CHAIN ACYL-COA LIGASE ACSF2, MITOCHONDRIAL"/>
    <property type="match status" value="1"/>
</dbReference>
<comment type="caution">
    <text evidence="4">The sequence shown here is derived from an EMBL/GenBank/DDBJ whole genome shotgun (WGS) entry which is preliminary data.</text>
</comment>
<evidence type="ECO:0000259" key="3">
    <source>
        <dbReference type="Pfam" id="PF00501"/>
    </source>
</evidence>
<dbReference type="AlphaFoldDB" id="U7R028"/>
<dbReference type="InterPro" id="IPR000873">
    <property type="entry name" value="AMP-dep_synth/lig_dom"/>
</dbReference>
<reference evidence="4 5" key="1">
    <citation type="submission" date="2013-10" db="EMBL/GenBank/DDBJ databases">
        <title>Whole Genome Shotgun Sequence of Photorhabdus temperata J3.</title>
        <authorList>
            <person name="Park G.-S."/>
            <person name="Hong S.-J."/>
            <person name="Shin J.-H."/>
        </authorList>
    </citation>
    <scope>NUCLEOTIDE SEQUENCE [LARGE SCALE GENOMIC DNA]</scope>
    <source>
        <strain evidence="4 5">J3</strain>
    </source>
</reference>
<dbReference type="Pfam" id="PF00501">
    <property type="entry name" value="AMP-binding"/>
    <property type="match status" value="1"/>
</dbReference>
<dbReference type="Proteomes" id="UP000017133">
    <property type="component" value="Unassembled WGS sequence"/>
</dbReference>
<gene>
    <name evidence="4" type="ORF">O185_07325</name>
</gene>
<dbReference type="SUPFAM" id="SSF56801">
    <property type="entry name" value="Acetyl-CoA synthetase-like"/>
    <property type="match status" value="1"/>
</dbReference>
<accession>U7R028</accession>
<proteinExistence type="inferred from homology"/>
<feature type="domain" description="AMP-dependent synthetase/ligase" evidence="3">
    <location>
        <begin position="14"/>
        <end position="120"/>
    </location>
</feature>
<dbReference type="RefSeq" id="WP_023044247.1">
    <property type="nucleotide sequence ID" value="NZ_AXDT01000061.1"/>
</dbReference>
<protein>
    <recommendedName>
        <fullName evidence="3">AMP-dependent synthetase/ligase domain-containing protein</fullName>
    </recommendedName>
</protein>
<dbReference type="GO" id="GO:0006631">
    <property type="term" value="P:fatty acid metabolic process"/>
    <property type="evidence" value="ECO:0007669"/>
    <property type="project" value="TreeGrafter"/>
</dbReference>
<dbReference type="PANTHER" id="PTHR43201">
    <property type="entry name" value="ACYL-COA SYNTHETASE"/>
    <property type="match status" value="1"/>
</dbReference>
<name>U7R028_PHOTE</name>
<evidence type="ECO:0000313" key="5">
    <source>
        <dbReference type="Proteomes" id="UP000017133"/>
    </source>
</evidence>
<evidence type="ECO:0000256" key="2">
    <source>
        <dbReference type="ARBA" id="ARBA00022598"/>
    </source>
</evidence>
<sequence length="268" mass="29435">MSKVTGYARNKGLSFPNVRTVIVGGAPANKELLENCQAVFPHALCLVVYGSTEVEPISTVEMTTQLNHWATHDGYLVGKPVAQAEICIREITANPQQITPLATGDIGEILVAGPHVLKDYVDNPQATKENKLPRKQGGIWHCTGDVGYLDTVGQLWLLGRVKDKVLLDDGRIIHPYLVEKMINELSNVTRNAFVLHPLGGAALILESTTLPTGLSAILDELDLTLVTQIYYANPIPVDIRHNSKINRIALINMLRKGQLSSFPYKEKL</sequence>
<dbReference type="GO" id="GO:0031956">
    <property type="term" value="F:medium-chain fatty acid-CoA ligase activity"/>
    <property type="evidence" value="ECO:0007669"/>
    <property type="project" value="TreeGrafter"/>
</dbReference>
<dbReference type="Gene3D" id="3.40.50.12780">
    <property type="entry name" value="N-terminal domain of ligase-like"/>
    <property type="match status" value="1"/>
</dbReference>
<keyword evidence="5" id="KW-1185">Reference proteome</keyword>
<evidence type="ECO:0000256" key="1">
    <source>
        <dbReference type="ARBA" id="ARBA00006432"/>
    </source>
</evidence>
<dbReference type="PATRIC" id="fig|1389415.4.peg.1462"/>
<dbReference type="EMBL" id="AXDT01000061">
    <property type="protein sequence ID" value="ERT13689.1"/>
    <property type="molecule type" value="Genomic_DNA"/>
</dbReference>
<evidence type="ECO:0000313" key="4">
    <source>
        <dbReference type="EMBL" id="ERT13689.1"/>
    </source>
</evidence>
<dbReference type="InterPro" id="IPR042099">
    <property type="entry name" value="ANL_N_sf"/>
</dbReference>
<keyword evidence="2" id="KW-0436">Ligase</keyword>
<organism evidence="4 5">
    <name type="scientific">Photorhabdus temperata J3</name>
    <dbReference type="NCBI Taxonomy" id="1389415"/>
    <lineage>
        <taxon>Bacteria</taxon>
        <taxon>Pseudomonadati</taxon>
        <taxon>Pseudomonadota</taxon>
        <taxon>Gammaproteobacteria</taxon>
        <taxon>Enterobacterales</taxon>
        <taxon>Morganellaceae</taxon>
        <taxon>Photorhabdus</taxon>
    </lineage>
</organism>
<comment type="similarity">
    <text evidence="1">Belongs to the ATP-dependent AMP-binding enzyme family.</text>
</comment>